<dbReference type="InterPro" id="IPR041468">
    <property type="entry name" value="HTH_ParB/Spo0J"/>
</dbReference>
<comment type="caution">
    <text evidence="6">The sequence shown here is derived from an EMBL/GenBank/DDBJ whole genome shotgun (WGS) entry which is preliminary data.</text>
</comment>
<dbReference type="SUPFAM" id="SSF110849">
    <property type="entry name" value="ParB/Sulfiredoxin"/>
    <property type="match status" value="1"/>
</dbReference>
<dbReference type="SUPFAM" id="SSF109709">
    <property type="entry name" value="KorB DNA-binding domain-like"/>
    <property type="match status" value="1"/>
</dbReference>
<keyword evidence="3" id="KW-0238">DNA-binding</keyword>
<dbReference type="Pfam" id="PF02195">
    <property type="entry name" value="ParB_N"/>
    <property type="match status" value="1"/>
</dbReference>
<dbReference type="SMART" id="SM00470">
    <property type="entry name" value="ParB"/>
    <property type="match status" value="1"/>
</dbReference>
<evidence type="ECO:0000259" key="5">
    <source>
        <dbReference type="SMART" id="SM00470"/>
    </source>
</evidence>
<dbReference type="PANTHER" id="PTHR33375">
    <property type="entry name" value="CHROMOSOME-PARTITIONING PROTEIN PARB-RELATED"/>
    <property type="match status" value="1"/>
</dbReference>
<gene>
    <name evidence="6" type="ORF">LCGC14_2304610</name>
</gene>
<dbReference type="FunFam" id="3.90.1530.30:FF:000001">
    <property type="entry name" value="Chromosome partitioning protein ParB"/>
    <property type="match status" value="1"/>
</dbReference>
<dbReference type="CDD" id="cd16393">
    <property type="entry name" value="SPO0J_N"/>
    <property type="match status" value="1"/>
</dbReference>
<sequence length="478" mass="53802">MIESVKLSQIVPSKTNPRQNFDAEKLRKLTESIQEHGVLQPILVRPHLGDPLLSIIVAGERRFRAASAAGLEEIPVILRKMSDEEALEFQMIENLERDDLHPLEEARGYQQLIQKVKGYDVAKIATRIGRSVKYVYDRVKLLGLTKELQAGFLAGKFEAGHAILLARLKPEDQKRVADPDVGGLFQVEHTLFDPYDRNGDEQPVKAHSVREVQGWIDEHVKFQAHRDADPMLFPEAAEAVASGDKVVAITHNHFVRPEARDGKRVLSCRSWRRADGQHKSKPCDQAVTGMIVVGPGRGESFAVCTSRKKCRTHWGPEMRESKARAAGKGKKSRLQDSYEKDRERRELEQQHREVEAERWKKALPAIRKAVAEKVLMASARAQGLLGEIIFQDVKPQGWGVKVPTELPRGRTAEDLVRYAAFMVLADEMQEWNALESFPKRARALGIDAKKIVNLAAPKPKVQTPGKPVAGKKKVRRKK</sequence>
<dbReference type="Gene3D" id="3.90.1530.30">
    <property type="match status" value="1"/>
</dbReference>
<dbReference type="NCBIfam" id="TIGR00180">
    <property type="entry name" value="parB_part"/>
    <property type="match status" value="1"/>
</dbReference>
<keyword evidence="2" id="KW-0159">Chromosome partition</keyword>
<reference evidence="6" key="1">
    <citation type="journal article" date="2015" name="Nature">
        <title>Complex archaea that bridge the gap between prokaryotes and eukaryotes.</title>
        <authorList>
            <person name="Spang A."/>
            <person name="Saw J.H."/>
            <person name="Jorgensen S.L."/>
            <person name="Zaremba-Niedzwiedzka K."/>
            <person name="Martijn J."/>
            <person name="Lind A.E."/>
            <person name="van Eijk R."/>
            <person name="Schleper C."/>
            <person name="Guy L."/>
            <person name="Ettema T.J."/>
        </authorList>
    </citation>
    <scope>NUCLEOTIDE SEQUENCE</scope>
</reference>
<feature type="region of interest" description="Disordered" evidence="4">
    <location>
        <begin position="457"/>
        <end position="478"/>
    </location>
</feature>
<dbReference type="Pfam" id="PF17762">
    <property type="entry name" value="HTH_ParB"/>
    <property type="match status" value="1"/>
</dbReference>
<feature type="compositionally biased region" description="Basic and acidic residues" evidence="4">
    <location>
        <begin position="333"/>
        <end position="349"/>
    </location>
</feature>
<feature type="compositionally biased region" description="Basic residues" evidence="4">
    <location>
        <begin position="469"/>
        <end position="478"/>
    </location>
</feature>
<dbReference type="InterPro" id="IPR050336">
    <property type="entry name" value="Chromosome_partition/occlusion"/>
</dbReference>
<dbReference type="EMBL" id="LAZR01032567">
    <property type="protein sequence ID" value="KKL50525.1"/>
    <property type="molecule type" value="Genomic_DNA"/>
</dbReference>
<evidence type="ECO:0000256" key="1">
    <source>
        <dbReference type="ARBA" id="ARBA00006295"/>
    </source>
</evidence>
<dbReference type="InterPro" id="IPR004437">
    <property type="entry name" value="ParB/RepB/Spo0J"/>
</dbReference>
<evidence type="ECO:0000256" key="2">
    <source>
        <dbReference type="ARBA" id="ARBA00022829"/>
    </source>
</evidence>
<comment type="similarity">
    <text evidence="1">Belongs to the ParB family.</text>
</comment>
<feature type="domain" description="ParB-like N-terminal" evidence="5">
    <location>
        <begin position="3"/>
        <end position="95"/>
    </location>
</feature>
<proteinExistence type="inferred from homology"/>
<feature type="region of interest" description="Disordered" evidence="4">
    <location>
        <begin position="315"/>
        <end position="349"/>
    </location>
</feature>
<dbReference type="AlphaFoldDB" id="A0A0F9EZV6"/>
<dbReference type="GO" id="GO:0005694">
    <property type="term" value="C:chromosome"/>
    <property type="evidence" value="ECO:0007669"/>
    <property type="project" value="TreeGrafter"/>
</dbReference>
<dbReference type="FunFam" id="1.10.10.2830:FF:000001">
    <property type="entry name" value="Chromosome partitioning protein ParB"/>
    <property type="match status" value="1"/>
</dbReference>
<evidence type="ECO:0000256" key="3">
    <source>
        <dbReference type="ARBA" id="ARBA00023125"/>
    </source>
</evidence>
<protein>
    <recommendedName>
        <fullName evidence="5">ParB-like N-terminal domain-containing protein</fullName>
    </recommendedName>
</protein>
<dbReference type="GO" id="GO:0003677">
    <property type="term" value="F:DNA binding"/>
    <property type="evidence" value="ECO:0007669"/>
    <property type="project" value="UniProtKB-KW"/>
</dbReference>
<dbReference type="Gene3D" id="1.10.10.2830">
    <property type="match status" value="1"/>
</dbReference>
<dbReference type="GO" id="GO:0007059">
    <property type="term" value="P:chromosome segregation"/>
    <property type="evidence" value="ECO:0007669"/>
    <property type="project" value="UniProtKB-KW"/>
</dbReference>
<name>A0A0F9EZV6_9ZZZZ</name>
<evidence type="ECO:0000256" key="4">
    <source>
        <dbReference type="SAM" id="MobiDB-lite"/>
    </source>
</evidence>
<accession>A0A0F9EZV6</accession>
<dbReference type="InterPro" id="IPR003115">
    <property type="entry name" value="ParB_N"/>
</dbReference>
<evidence type="ECO:0000313" key="6">
    <source>
        <dbReference type="EMBL" id="KKL50525.1"/>
    </source>
</evidence>
<dbReference type="InterPro" id="IPR036086">
    <property type="entry name" value="ParB/Sulfiredoxin_sf"/>
</dbReference>
<dbReference type="PANTHER" id="PTHR33375:SF1">
    <property type="entry name" value="CHROMOSOME-PARTITIONING PROTEIN PARB-RELATED"/>
    <property type="match status" value="1"/>
</dbReference>
<organism evidence="6">
    <name type="scientific">marine sediment metagenome</name>
    <dbReference type="NCBI Taxonomy" id="412755"/>
    <lineage>
        <taxon>unclassified sequences</taxon>
        <taxon>metagenomes</taxon>
        <taxon>ecological metagenomes</taxon>
    </lineage>
</organism>